<dbReference type="InParanoid" id="M1YZL9"/>
<dbReference type="Pfam" id="PF05866">
    <property type="entry name" value="RusA"/>
    <property type="match status" value="1"/>
</dbReference>
<accession>M1YZL9</accession>
<gene>
    <name evidence="1" type="ORF">NITGR_360033</name>
</gene>
<dbReference type="GO" id="GO:0006310">
    <property type="term" value="P:DNA recombination"/>
    <property type="evidence" value="ECO:0007669"/>
    <property type="project" value="InterPro"/>
</dbReference>
<proteinExistence type="predicted"/>
<dbReference type="InterPro" id="IPR036614">
    <property type="entry name" value="RusA-like_sf"/>
</dbReference>
<sequence>MDDFENLSDIEFEGPKEIFIEVPCKPPSITSQGKRKKVREIIKELIRKYDFTFTGDVKIEIDWFVDEQSRYESDHTPDIDNTTKPILDALCGKDGILIDDCQVQSVSSIWLDRYKRDENFSIRIKPHFYWEKFIKNGLVFIEYSKGLCFPFNFNGVPNEMQLLVIDKFDEMISARKKWMEMGVDYYVASREMPSQRAFHISKIKDFQVEDYKSFRKSLKKNG</sequence>
<reference evidence="1 2" key="1">
    <citation type="journal article" date="2013" name="Front. Microbiol.">
        <title>The genome of Nitrospina gracilis illuminates the metabolism and evolution of the major marine nitrite oxidizer.</title>
        <authorList>
            <person name="Luecker S."/>
            <person name="Nowka B."/>
            <person name="Rattei T."/>
            <person name="Spieck E."/>
            <person name="and Daims H."/>
        </authorList>
    </citation>
    <scope>NUCLEOTIDE SEQUENCE [LARGE SCALE GENOMIC DNA]</scope>
    <source>
        <strain evidence="1 2">3/211</strain>
    </source>
</reference>
<dbReference type="Gene3D" id="3.30.1330.70">
    <property type="entry name" value="Holliday junction resolvase RusA"/>
    <property type="match status" value="1"/>
</dbReference>
<dbReference type="Proteomes" id="UP000011704">
    <property type="component" value="Unassembled WGS sequence"/>
</dbReference>
<comment type="caution">
    <text evidence="1">The sequence shown here is derived from an EMBL/GenBank/DDBJ whole genome shotgun (WGS) entry which is preliminary data.</text>
</comment>
<evidence type="ECO:0000313" key="1">
    <source>
        <dbReference type="EMBL" id="CCQ90695.1"/>
    </source>
</evidence>
<protein>
    <submittedName>
        <fullName evidence="1">Uncharacterized protein</fullName>
    </submittedName>
</protein>
<keyword evidence="2" id="KW-1185">Reference proteome</keyword>
<dbReference type="RefSeq" id="WP_005008526.1">
    <property type="nucleotide sequence ID" value="NZ_HG422173.1"/>
</dbReference>
<dbReference type="SUPFAM" id="SSF103084">
    <property type="entry name" value="Holliday junction resolvase RusA"/>
    <property type="match status" value="1"/>
</dbReference>
<evidence type="ECO:0000313" key="2">
    <source>
        <dbReference type="Proteomes" id="UP000011704"/>
    </source>
</evidence>
<dbReference type="GO" id="GO:0006281">
    <property type="term" value="P:DNA repair"/>
    <property type="evidence" value="ECO:0007669"/>
    <property type="project" value="InterPro"/>
</dbReference>
<dbReference type="EMBL" id="CAQJ01000040">
    <property type="protein sequence ID" value="CCQ90695.1"/>
    <property type="molecule type" value="Genomic_DNA"/>
</dbReference>
<name>M1YZL9_NITG3</name>
<organism evidence="1 2">
    <name type="scientific">Nitrospina gracilis (strain 3/211)</name>
    <dbReference type="NCBI Taxonomy" id="1266370"/>
    <lineage>
        <taxon>Bacteria</taxon>
        <taxon>Pseudomonadati</taxon>
        <taxon>Nitrospinota/Tectimicrobiota group</taxon>
        <taxon>Nitrospinota</taxon>
        <taxon>Nitrospinia</taxon>
        <taxon>Nitrospinales</taxon>
        <taxon>Nitrospinaceae</taxon>
        <taxon>Nitrospina</taxon>
    </lineage>
</organism>
<dbReference type="AlphaFoldDB" id="M1YZL9"/>
<dbReference type="GO" id="GO:0000287">
    <property type="term" value="F:magnesium ion binding"/>
    <property type="evidence" value="ECO:0007669"/>
    <property type="project" value="InterPro"/>
</dbReference>
<dbReference type="HOGENOM" id="CLU_1244238_0_0_0"/>
<dbReference type="InterPro" id="IPR008822">
    <property type="entry name" value="Endonuclease_RusA-like"/>
</dbReference>